<evidence type="ECO:0000256" key="2">
    <source>
        <dbReference type="ARBA" id="ARBA00012438"/>
    </source>
</evidence>
<evidence type="ECO:0000256" key="6">
    <source>
        <dbReference type="ARBA" id="ARBA00022777"/>
    </source>
</evidence>
<evidence type="ECO:0000313" key="11">
    <source>
        <dbReference type="EMBL" id="MCF2531777.1"/>
    </source>
</evidence>
<feature type="transmembrane region" description="Helical" evidence="9">
    <location>
        <begin position="21"/>
        <end position="47"/>
    </location>
</feature>
<evidence type="ECO:0000256" key="1">
    <source>
        <dbReference type="ARBA" id="ARBA00000085"/>
    </source>
</evidence>
<evidence type="ECO:0000313" key="12">
    <source>
        <dbReference type="Proteomes" id="UP001165378"/>
    </source>
</evidence>
<dbReference type="AlphaFoldDB" id="A0AA41Q7U4"/>
<comment type="catalytic activity">
    <reaction evidence="1">
        <text>ATP + protein L-histidine = ADP + protein N-phospho-L-histidine.</text>
        <dbReference type="EC" id="2.7.13.3"/>
    </reaction>
</comment>
<evidence type="ECO:0000256" key="3">
    <source>
        <dbReference type="ARBA" id="ARBA00022553"/>
    </source>
</evidence>
<gene>
    <name evidence="11" type="ORF">LZ495_31795</name>
</gene>
<keyword evidence="5" id="KW-0547">Nucleotide-binding</keyword>
<dbReference type="EC" id="2.7.13.3" evidence="2"/>
<dbReference type="InterPro" id="IPR011712">
    <property type="entry name" value="Sig_transdc_His_kin_sub3_dim/P"/>
</dbReference>
<dbReference type="GO" id="GO:0000155">
    <property type="term" value="F:phosphorelay sensor kinase activity"/>
    <property type="evidence" value="ECO:0007669"/>
    <property type="project" value="InterPro"/>
</dbReference>
<evidence type="ECO:0000256" key="8">
    <source>
        <dbReference type="ARBA" id="ARBA00023012"/>
    </source>
</evidence>
<dbReference type="GO" id="GO:0016020">
    <property type="term" value="C:membrane"/>
    <property type="evidence" value="ECO:0007669"/>
    <property type="project" value="InterPro"/>
</dbReference>
<feature type="domain" description="Histidine kinase/HSP90-like ATPase" evidence="10">
    <location>
        <begin position="314"/>
        <end position="412"/>
    </location>
</feature>
<keyword evidence="4" id="KW-0808">Transferase</keyword>
<keyword evidence="9" id="KW-1133">Transmembrane helix</keyword>
<organism evidence="11 12">
    <name type="scientific">Yinghuangia soli</name>
    <dbReference type="NCBI Taxonomy" id="2908204"/>
    <lineage>
        <taxon>Bacteria</taxon>
        <taxon>Bacillati</taxon>
        <taxon>Actinomycetota</taxon>
        <taxon>Actinomycetes</taxon>
        <taxon>Kitasatosporales</taxon>
        <taxon>Streptomycetaceae</taxon>
        <taxon>Yinghuangia</taxon>
    </lineage>
</organism>
<evidence type="ECO:0000256" key="4">
    <source>
        <dbReference type="ARBA" id="ARBA00022679"/>
    </source>
</evidence>
<evidence type="ECO:0000256" key="5">
    <source>
        <dbReference type="ARBA" id="ARBA00022741"/>
    </source>
</evidence>
<dbReference type="Pfam" id="PF07730">
    <property type="entry name" value="HisKA_3"/>
    <property type="match status" value="1"/>
</dbReference>
<evidence type="ECO:0000256" key="7">
    <source>
        <dbReference type="ARBA" id="ARBA00022840"/>
    </source>
</evidence>
<protein>
    <recommendedName>
        <fullName evidence="2">histidine kinase</fullName>
        <ecNumber evidence="2">2.7.13.3</ecNumber>
    </recommendedName>
</protein>
<evidence type="ECO:0000256" key="9">
    <source>
        <dbReference type="SAM" id="Phobius"/>
    </source>
</evidence>
<dbReference type="Proteomes" id="UP001165378">
    <property type="component" value="Unassembled WGS sequence"/>
</dbReference>
<keyword evidence="9" id="KW-0472">Membrane</keyword>
<feature type="transmembrane region" description="Helical" evidence="9">
    <location>
        <begin position="67"/>
        <end position="84"/>
    </location>
</feature>
<keyword evidence="8" id="KW-0902">Two-component regulatory system</keyword>
<dbReference type="CDD" id="cd16917">
    <property type="entry name" value="HATPase_UhpB-NarQ-NarX-like"/>
    <property type="match status" value="1"/>
</dbReference>
<name>A0AA41Q7U4_9ACTN</name>
<feature type="transmembrane region" description="Helical" evidence="9">
    <location>
        <begin position="159"/>
        <end position="181"/>
    </location>
</feature>
<accession>A0AA41Q7U4</accession>
<dbReference type="GO" id="GO:0005524">
    <property type="term" value="F:ATP binding"/>
    <property type="evidence" value="ECO:0007669"/>
    <property type="project" value="UniProtKB-KW"/>
</dbReference>
<keyword evidence="9" id="KW-0812">Transmembrane</keyword>
<reference evidence="11" key="1">
    <citation type="submission" date="2022-01" db="EMBL/GenBank/DDBJ databases">
        <title>Genome-Based Taxonomic Classification of the Phylum Actinobacteria.</title>
        <authorList>
            <person name="Gao Y."/>
        </authorList>
    </citation>
    <scope>NUCLEOTIDE SEQUENCE</scope>
    <source>
        <strain evidence="11">KLBMP 8922</strain>
    </source>
</reference>
<proteinExistence type="predicted"/>
<dbReference type="Pfam" id="PF02518">
    <property type="entry name" value="HATPase_c"/>
    <property type="match status" value="1"/>
</dbReference>
<dbReference type="Gene3D" id="3.30.565.10">
    <property type="entry name" value="Histidine kinase-like ATPase, C-terminal domain"/>
    <property type="match status" value="1"/>
</dbReference>
<dbReference type="EMBL" id="JAKFHA010000026">
    <property type="protein sequence ID" value="MCF2531777.1"/>
    <property type="molecule type" value="Genomic_DNA"/>
</dbReference>
<comment type="caution">
    <text evidence="11">The sequence shown here is derived from an EMBL/GenBank/DDBJ whole genome shotgun (WGS) entry which is preliminary data.</text>
</comment>
<keyword evidence="6 11" id="KW-0418">Kinase</keyword>
<dbReference type="InterPro" id="IPR003594">
    <property type="entry name" value="HATPase_dom"/>
</dbReference>
<keyword evidence="3" id="KW-0597">Phosphoprotein</keyword>
<feature type="transmembrane region" description="Helical" evidence="9">
    <location>
        <begin position="129"/>
        <end position="147"/>
    </location>
</feature>
<dbReference type="InterPro" id="IPR036890">
    <property type="entry name" value="HATPase_C_sf"/>
</dbReference>
<keyword evidence="12" id="KW-1185">Reference proteome</keyword>
<dbReference type="PANTHER" id="PTHR24421:SF10">
    <property type="entry name" value="NITRATE_NITRITE SENSOR PROTEIN NARQ"/>
    <property type="match status" value="1"/>
</dbReference>
<dbReference type="Gene3D" id="1.20.5.1930">
    <property type="match status" value="1"/>
</dbReference>
<dbReference type="RefSeq" id="WP_235056423.1">
    <property type="nucleotide sequence ID" value="NZ_JAKFHA010000026.1"/>
</dbReference>
<evidence type="ECO:0000259" key="10">
    <source>
        <dbReference type="SMART" id="SM00387"/>
    </source>
</evidence>
<dbReference type="SMART" id="SM00387">
    <property type="entry name" value="HATPase_c"/>
    <property type="match status" value="1"/>
</dbReference>
<dbReference type="SUPFAM" id="SSF55874">
    <property type="entry name" value="ATPase domain of HSP90 chaperone/DNA topoisomerase II/histidine kinase"/>
    <property type="match status" value="1"/>
</dbReference>
<dbReference type="InterPro" id="IPR050482">
    <property type="entry name" value="Sensor_HK_TwoCompSys"/>
</dbReference>
<keyword evidence="7" id="KW-0067">ATP-binding</keyword>
<dbReference type="GO" id="GO:0046983">
    <property type="term" value="F:protein dimerization activity"/>
    <property type="evidence" value="ECO:0007669"/>
    <property type="project" value="InterPro"/>
</dbReference>
<dbReference type="PANTHER" id="PTHR24421">
    <property type="entry name" value="NITRATE/NITRITE SENSOR PROTEIN NARX-RELATED"/>
    <property type="match status" value="1"/>
</dbReference>
<sequence>MRAIRELAGLPERLPARVFGLPGVDVALVLFMLPVQLIGIFVISVPVYALDTGGGPPTRLEGTDPDWLAVVLLVAATVMLAWRTRRPRLALVAESALLAAYFARGYPVGPIVLPAMLCLYTASSAGRRRRTALGALAFLIVACTLWVPRMARMLDGTSAFFGTLALFYAVVFATFGGPVLFGEVVRVRREAAEARVAQAERDAERRVVEERLRIARELHDVVAHSMAGIAVQSAATLRLLRDPDPEVRDALLAIRTASRQALGELRSTVGMLRETGAPDNDGLERLDTLLEAVRKAGVPVDLQRDGEPVPLPAETGHAAYRIVQESLTNVLRHAGHGAKARVRVAYGDAELVLEIVDDGCGLVDGHGVGHGLSGMRERAESVGGSVVAGAVGAAEDGSRRGFRVAARLPLAAR</sequence>